<dbReference type="GO" id="GO:0046872">
    <property type="term" value="F:metal ion binding"/>
    <property type="evidence" value="ECO:0007669"/>
    <property type="project" value="UniProtKB-KW"/>
</dbReference>
<dbReference type="SFLD" id="SFLDG01387">
    <property type="entry name" value="BtrN-like_SPASM_domain_contain"/>
    <property type="match status" value="1"/>
</dbReference>
<evidence type="ECO:0000313" key="9">
    <source>
        <dbReference type="Proteomes" id="UP000191154"/>
    </source>
</evidence>
<comment type="cofactor">
    <cofactor evidence="1">
        <name>[4Fe-4S] cluster</name>
        <dbReference type="ChEBI" id="CHEBI:49883"/>
    </cofactor>
</comment>
<dbReference type="InterPro" id="IPR006638">
    <property type="entry name" value="Elp3/MiaA/NifB-like_rSAM"/>
</dbReference>
<dbReference type="InterPro" id="IPR007197">
    <property type="entry name" value="rSAM"/>
</dbReference>
<evidence type="ECO:0000256" key="2">
    <source>
        <dbReference type="ARBA" id="ARBA00022485"/>
    </source>
</evidence>
<dbReference type="SMART" id="SM00729">
    <property type="entry name" value="Elp3"/>
    <property type="match status" value="1"/>
</dbReference>
<dbReference type="InterPro" id="IPR058240">
    <property type="entry name" value="rSAM_sf"/>
</dbReference>
<dbReference type="InterPro" id="IPR013785">
    <property type="entry name" value="Aldolase_TIM"/>
</dbReference>
<evidence type="ECO:0000256" key="3">
    <source>
        <dbReference type="ARBA" id="ARBA00022691"/>
    </source>
</evidence>
<keyword evidence="5" id="KW-0408">Iron</keyword>
<proteinExistence type="predicted"/>
<dbReference type="CDD" id="cd01335">
    <property type="entry name" value="Radical_SAM"/>
    <property type="match status" value="1"/>
</dbReference>
<dbReference type="RefSeq" id="WP_077863994.1">
    <property type="nucleotide sequence ID" value="NZ_LZYZ01000001.1"/>
</dbReference>
<dbReference type="GO" id="GO:0051536">
    <property type="term" value="F:iron-sulfur cluster binding"/>
    <property type="evidence" value="ECO:0007669"/>
    <property type="project" value="UniProtKB-KW"/>
</dbReference>
<gene>
    <name evidence="8" type="primary">moaA_5</name>
    <name evidence="8" type="ORF">CLOSAC_05320</name>
</gene>
<evidence type="ECO:0000256" key="5">
    <source>
        <dbReference type="ARBA" id="ARBA00023004"/>
    </source>
</evidence>
<dbReference type="Gene3D" id="3.20.20.70">
    <property type="entry name" value="Aldolase class I"/>
    <property type="match status" value="1"/>
</dbReference>
<keyword evidence="6" id="KW-0411">Iron-sulfur</keyword>
<evidence type="ECO:0000256" key="6">
    <source>
        <dbReference type="ARBA" id="ARBA00023014"/>
    </source>
</evidence>
<dbReference type="InterPro" id="IPR050377">
    <property type="entry name" value="Radical_SAM_PqqE_MftC-like"/>
</dbReference>
<keyword evidence="4" id="KW-0479">Metal-binding</keyword>
<sequence length="341" mass="39401">MKAEIKPYYDTNRKRLADIVPLGHPFTVYIESTRYCNFKCFYCIHSTRDIKDGEFQKLGYDIKHMDFDMYKKVLSQLKELPKGIKRIVFSGLGEPLMNPKLPEMVKLAVDSKITDRVEIITNGLLLKPEISDKLVEAGITNINISIQGISDKQYENTCGIKVDYNELVKNLTYLYNNKKNTQIYIKTIDSILKDNEEEKRFFDMFGSISDKIYIEHLVTMQQQMEDVKSVVDETKNFYGEQLDLNRKVCGQAFYFLQIGCDFDTFPCPVPGVPKSLSMGNIRESSISEIWNGQKRKNLLKIMLKMKKDTIPACKNCTCFNAINNPSENLDSEAERLLPFFE</sequence>
<dbReference type="SFLD" id="SFLDS00029">
    <property type="entry name" value="Radical_SAM"/>
    <property type="match status" value="1"/>
</dbReference>
<dbReference type="SFLD" id="SFLDG01067">
    <property type="entry name" value="SPASM/twitch_domain_containing"/>
    <property type="match status" value="1"/>
</dbReference>
<accession>A0A1S8NJ39</accession>
<dbReference type="EMBL" id="LZYZ01000001">
    <property type="protein sequence ID" value="OOM16261.1"/>
    <property type="molecule type" value="Genomic_DNA"/>
</dbReference>
<dbReference type="AlphaFoldDB" id="A0A1S8NJ39"/>
<protein>
    <submittedName>
        <fullName evidence="8">Cyclic pyranopterin monophosphate synthase</fullName>
        <ecNumber evidence="8">4.1.99.22</ecNumber>
    </submittedName>
</protein>
<keyword evidence="3" id="KW-0949">S-adenosyl-L-methionine</keyword>
<dbReference type="EC" id="4.1.99.22" evidence="8"/>
<evidence type="ECO:0000313" key="8">
    <source>
        <dbReference type="EMBL" id="OOM16261.1"/>
    </source>
</evidence>
<comment type="caution">
    <text evidence="8">The sequence shown here is derived from an EMBL/GenBank/DDBJ whole genome shotgun (WGS) entry which is preliminary data.</text>
</comment>
<dbReference type="SUPFAM" id="SSF102114">
    <property type="entry name" value="Radical SAM enzymes"/>
    <property type="match status" value="1"/>
</dbReference>
<dbReference type="PANTHER" id="PTHR11228">
    <property type="entry name" value="RADICAL SAM DOMAIN PROTEIN"/>
    <property type="match status" value="1"/>
</dbReference>
<keyword evidence="2" id="KW-0004">4Fe-4S</keyword>
<evidence type="ECO:0000259" key="7">
    <source>
        <dbReference type="PROSITE" id="PS51918"/>
    </source>
</evidence>
<dbReference type="Pfam" id="PF13186">
    <property type="entry name" value="SPASM"/>
    <property type="match status" value="1"/>
</dbReference>
<organism evidence="8 9">
    <name type="scientific">Clostridium saccharobutylicum</name>
    <dbReference type="NCBI Taxonomy" id="169679"/>
    <lineage>
        <taxon>Bacteria</taxon>
        <taxon>Bacillati</taxon>
        <taxon>Bacillota</taxon>
        <taxon>Clostridia</taxon>
        <taxon>Eubacteriales</taxon>
        <taxon>Clostridiaceae</taxon>
        <taxon>Clostridium</taxon>
    </lineage>
</organism>
<name>A0A1S8NJ39_CLOSA</name>
<dbReference type="CDD" id="cd21109">
    <property type="entry name" value="SPASM"/>
    <property type="match status" value="1"/>
</dbReference>
<evidence type="ECO:0000256" key="4">
    <source>
        <dbReference type="ARBA" id="ARBA00022723"/>
    </source>
</evidence>
<reference evidence="8 9" key="1">
    <citation type="submission" date="2016-05" db="EMBL/GenBank/DDBJ databases">
        <title>Microbial solvent formation.</title>
        <authorList>
            <person name="Poehlein A."/>
            <person name="Montoya Solano J.D."/>
            <person name="Flitsch S."/>
            <person name="Krabben P."/>
            <person name="Duerre P."/>
            <person name="Daniel R."/>
        </authorList>
    </citation>
    <scope>NUCLEOTIDE SEQUENCE [LARGE SCALE GENOMIC DNA]</scope>
    <source>
        <strain evidence="8 9">L1-8</strain>
    </source>
</reference>
<dbReference type="PROSITE" id="PS51918">
    <property type="entry name" value="RADICAL_SAM"/>
    <property type="match status" value="1"/>
</dbReference>
<feature type="domain" description="Radical SAM core" evidence="7">
    <location>
        <begin position="22"/>
        <end position="252"/>
    </location>
</feature>
<dbReference type="InterPro" id="IPR034391">
    <property type="entry name" value="AdoMet-like_SPASM_containing"/>
</dbReference>
<keyword evidence="8" id="KW-0456">Lyase</keyword>
<dbReference type="GO" id="GO:0061798">
    <property type="term" value="F:GTP 3',8'-cyclase activity"/>
    <property type="evidence" value="ECO:0007669"/>
    <property type="project" value="UniProtKB-EC"/>
</dbReference>
<dbReference type="InterPro" id="IPR023885">
    <property type="entry name" value="4Fe4S-binding_SPASM_dom"/>
</dbReference>
<dbReference type="PANTHER" id="PTHR11228:SF7">
    <property type="entry name" value="PQQA PEPTIDE CYCLASE"/>
    <property type="match status" value="1"/>
</dbReference>
<evidence type="ECO:0000256" key="1">
    <source>
        <dbReference type="ARBA" id="ARBA00001966"/>
    </source>
</evidence>
<dbReference type="Pfam" id="PF04055">
    <property type="entry name" value="Radical_SAM"/>
    <property type="match status" value="1"/>
</dbReference>
<dbReference type="Proteomes" id="UP000191154">
    <property type="component" value="Unassembled WGS sequence"/>
</dbReference>